<dbReference type="PANTHER" id="PTHR22930">
    <property type="match status" value="1"/>
</dbReference>
<evidence type="ECO:0000256" key="1">
    <source>
        <dbReference type="ARBA" id="ARBA00001968"/>
    </source>
</evidence>
<evidence type="ECO:0000313" key="10">
    <source>
        <dbReference type="Proteomes" id="UP000299102"/>
    </source>
</evidence>
<dbReference type="InterPro" id="IPR027806">
    <property type="entry name" value="HARBI1_dom"/>
</dbReference>
<name>A0A4C1XYJ0_EUMVA</name>
<dbReference type="PANTHER" id="PTHR22930:SF269">
    <property type="entry name" value="NUCLEASE HARBI1-LIKE PROTEIN"/>
    <property type="match status" value="1"/>
</dbReference>
<dbReference type="GO" id="GO:0004518">
    <property type="term" value="F:nuclease activity"/>
    <property type="evidence" value="ECO:0007669"/>
    <property type="project" value="UniProtKB-KW"/>
</dbReference>
<evidence type="ECO:0000256" key="5">
    <source>
        <dbReference type="ARBA" id="ARBA00022723"/>
    </source>
</evidence>
<dbReference type="AlphaFoldDB" id="A0A4C1XYJ0"/>
<protein>
    <submittedName>
        <fullName evidence="9">Protein ALP1-like</fullName>
    </submittedName>
</protein>
<dbReference type="STRING" id="151549.A0A4C1XYJ0"/>
<dbReference type="GO" id="GO:0005634">
    <property type="term" value="C:nucleus"/>
    <property type="evidence" value="ECO:0007669"/>
    <property type="project" value="UniProtKB-SubCell"/>
</dbReference>
<evidence type="ECO:0000313" key="9">
    <source>
        <dbReference type="EMBL" id="GBP67347.1"/>
    </source>
</evidence>
<evidence type="ECO:0000256" key="7">
    <source>
        <dbReference type="ARBA" id="ARBA00023242"/>
    </source>
</evidence>
<comment type="caution">
    <text evidence="9">The sequence shown here is derived from an EMBL/GenBank/DDBJ whole genome shotgun (WGS) entry which is preliminary data.</text>
</comment>
<evidence type="ECO:0000259" key="8">
    <source>
        <dbReference type="Pfam" id="PF13359"/>
    </source>
</evidence>
<comment type="subcellular location">
    <subcellularLocation>
        <location evidence="2">Nucleus</location>
    </subcellularLocation>
</comment>
<dbReference type="Proteomes" id="UP000299102">
    <property type="component" value="Unassembled WGS sequence"/>
</dbReference>
<dbReference type="GO" id="GO:0046872">
    <property type="term" value="F:metal ion binding"/>
    <property type="evidence" value="ECO:0007669"/>
    <property type="project" value="UniProtKB-KW"/>
</dbReference>
<evidence type="ECO:0000256" key="4">
    <source>
        <dbReference type="ARBA" id="ARBA00022722"/>
    </source>
</evidence>
<feature type="domain" description="DDE Tnp4" evidence="8">
    <location>
        <begin position="108"/>
        <end position="273"/>
    </location>
</feature>
<dbReference type="GO" id="GO:0016787">
    <property type="term" value="F:hydrolase activity"/>
    <property type="evidence" value="ECO:0007669"/>
    <property type="project" value="UniProtKB-KW"/>
</dbReference>
<evidence type="ECO:0000256" key="2">
    <source>
        <dbReference type="ARBA" id="ARBA00004123"/>
    </source>
</evidence>
<keyword evidence="4" id="KW-0540">Nuclease</keyword>
<dbReference type="InterPro" id="IPR045249">
    <property type="entry name" value="HARBI1-like"/>
</dbReference>
<comment type="similarity">
    <text evidence="3">Belongs to the HARBI1 family.</text>
</comment>
<keyword evidence="10" id="KW-1185">Reference proteome</keyword>
<evidence type="ECO:0000256" key="6">
    <source>
        <dbReference type="ARBA" id="ARBA00022801"/>
    </source>
</evidence>
<evidence type="ECO:0000256" key="3">
    <source>
        <dbReference type="ARBA" id="ARBA00006958"/>
    </source>
</evidence>
<organism evidence="9 10">
    <name type="scientific">Eumeta variegata</name>
    <name type="common">Bagworm moth</name>
    <name type="synonym">Eumeta japonica</name>
    <dbReference type="NCBI Taxonomy" id="151549"/>
    <lineage>
        <taxon>Eukaryota</taxon>
        <taxon>Metazoa</taxon>
        <taxon>Ecdysozoa</taxon>
        <taxon>Arthropoda</taxon>
        <taxon>Hexapoda</taxon>
        <taxon>Insecta</taxon>
        <taxon>Pterygota</taxon>
        <taxon>Neoptera</taxon>
        <taxon>Endopterygota</taxon>
        <taxon>Lepidoptera</taxon>
        <taxon>Glossata</taxon>
        <taxon>Ditrysia</taxon>
        <taxon>Tineoidea</taxon>
        <taxon>Psychidae</taxon>
        <taxon>Oiketicinae</taxon>
        <taxon>Eumeta</taxon>
    </lineage>
</organism>
<proteinExistence type="inferred from homology"/>
<keyword evidence="5" id="KW-0479">Metal-binding</keyword>
<dbReference type="EMBL" id="BGZK01000981">
    <property type="protein sequence ID" value="GBP67347.1"/>
    <property type="molecule type" value="Genomic_DNA"/>
</dbReference>
<accession>A0A4C1XYJ0</accession>
<keyword evidence="6" id="KW-0378">Hydrolase</keyword>
<sequence>MARLLCPVSSRNDVNTRESITAAFLDISSGYANVQHPILRNKLHKMRMPVRLSGGGNHQAVVLKHLHVHVAENKYKSLFQMPETPEQWLVVANDYDTLWNFPHYLGAIDGKHILLQSPINSGSEFYNYKGFFSIVLLAVVDAKYNFLYVNIGCQGRISDGGVFNNCELNEKLKKYALNTPQPSALPARTEEIPFYFVGDEAFALSENMMKVYAGYHERGSKERIYNYRLCRARRVVENVFGILSAVFRVLRKPMLLEPKTATSVVTAITCLHNFLRKGNNAQVYTPAGSFDEESNGQVRLGNWREGRVITRDARALGTTCKSVLTEPRNTQRIRQKTDSRVEHSKRATSCSLLAGFPVTRRTDCTNARGVTRYITPRNTGQYPP</sequence>
<dbReference type="Pfam" id="PF13359">
    <property type="entry name" value="DDE_Tnp_4"/>
    <property type="match status" value="1"/>
</dbReference>
<dbReference type="OrthoDB" id="6627079at2759"/>
<keyword evidence="7" id="KW-0539">Nucleus</keyword>
<reference evidence="9 10" key="1">
    <citation type="journal article" date="2019" name="Commun. Biol.">
        <title>The bagworm genome reveals a unique fibroin gene that provides high tensile strength.</title>
        <authorList>
            <person name="Kono N."/>
            <person name="Nakamura H."/>
            <person name="Ohtoshi R."/>
            <person name="Tomita M."/>
            <person name="Numata K."/>
            <person name="Arakawa K."/>
        </authorList>
    </citation>
    <scope>NUCLEOTIDE SEQUENCE [LARGE SCALE GENOMIC DNA]</scope>
</reference>
<gene>
    <name evidence="9" type="ORF">EVAR_51418_1</name>
</gene>
<comment type="cofactor">
    <cofactor evidence="1">
        <name>a divalent metal cation</name>
        <dbReference type="ChEBI" id="CHEBI:60240"/>
    </cofactor>
</comment>